<sequence>MAAASVHDSYMSAWRRIRGSRSFMESPVLLTYLLKALNVLCGLTSSPNREMSHWLRNKELRPTFWRPTLTEDSQNLVSKGQSRSYALLLSAPSPSRRWNTKLRTRSAAVKGVPRALSVSKISWESSSGVRSIETNWRPPWSTSAR</sequence>
<name>A0ABV5G049_9MICC</name>
<accession>A0ABV5G049</accession>
<dbReference type="Proteomes" id="UP001589575">
    <property type="component" value="Unassembled WGS sequence"/>
</dbReference>
<comment type="caution">
    <text evidence="1">The sequence shown here is derived from an EMBL/GenBank/DDBJ whole genome shotgun (WGS) entry which is preliminary data.</text>
</comment>
<proteinExistence type="predicted"/>
<gene>
    <name evidence="1" type="ORF">ACFFX0_14245</name>
</gene>
<protein>
    <submittedName>
        <fullName evidence="1">Uncharacterized protein</fullName>
    </submittedName>
</protein>
<dbReference type="EMBL" id="JBHMFI010000001">
    <property type="protein sequence ID" value="MFB9072297.1"/>
    <property type="molecule type" value="Genomic_DNA"/>
</dbReference>
<reference evidence="1 2" key="1">
    <citation type="submission" date="2024-09" db="EMBL/GenBank/DDBJ databases">
        <authorList>
            <person name="Sun Q."/>
            <person name="Mori K."/>
        </authorList>
    </citation>
    <scope>NUCLEOTIDE SEQUENCE [LARGE SCALE GENOMIC DNA]</scope>
    <source>
        <strain evidence="1 2">CCM 7609</strain>
    </source>
</reference>
<evidence type="ECO:0000313" key="1">
    <source>
        <dbReference type="EMBL" id="MFB9072297.1"/>
    </source>
</evidence>
<organism evidence="1 2">
    <name type="scientific">Citricoccus parietis</name>
    <dbReference type="NCBI Taxonomy" id="592307"/>
    <lineage>
        <taxon>Bacteria</taxon>
        <taxon>Bacillati</taxon>
        <taxon>Actinomycetota</taxon>
        <taxon>Actinomycetes</taxon>
        <taxon>Micrococcales</taxon>
        <taxon>Micrococcaceae</taxon>
        <taxon>Citricoccus</taxon>
    </lineage>
</organism>
<evidence type="ECO:0000313" key="2">
    <source>
        <dbReference type="Proteomes" id="UP001589575"/>
    </source>
</evidence>
<keyword evidence="2" id="KW-1185">Reference proteome</keyword>